<dbReference type="Pfam" id="PF13472">
    <property type="entry name" value="Lipase_GDSL_2"/>
    <property type="match status" value="1"/>
</dbReference>
<keyword evidence="3" id="KW-1185">Reference proteome</keyword>
<evidence type="ECO:0000313" key="3">
    <source>
        <dbReference type="Proteomes" id="UP001347796"/>
    </source>
</evidence>
<dbReference type="Proteomes" id="UP001347796">
    <property type="component" value="Unassembled WGS sequence"/>
</dbReference>
<feature type="domain" description="SGNH hydrolase-type esterase" evidence="1">
    <location>
        <begin position="44"/>
        <end position="177"/>
    </location>
</feature>
<dbReference type="Gene3D" id="3.40.50.1110">
    <property type="entry name" value="SGNH hydrolase"/>
    <property type="match status" value="1"/>
</dbReference>
<accession>A0AAN8GG36</accession>
<evidence type="ECO:0000313" key="2">
    <source>
        <dbReference type="EMBL" id="KAK6166269.1"/>
    </source>
</evidence>
<gene>
    <name evidence="2" type="ORF">SNE40_023006</name>
</gene>
<comment type="caution">
    <text evidence="2">The sequence shown here is derived from an EMBL/GenBank/DDBJ whole genome shotgun (WGS) entry which is preliminary data.</text>
</comment>
<sequence>MTSQDRLARNMKVAILGHSFVRRLEEFSRDTREKVHPEHDISYHGRSGSQIENIFSMIDDIPESTHLVFIQSGGNDINPKKRPASIASAMVRLAERIVHSRGIPVLIGSVFVRPKPRYQTAEDYDKDRKELNSELKHILKYKTKIRLSKHEKFFRRGPEKPHMLDDGVHLNPIGQKLFMLFIRKEIDKALRKFYTLHGPNFKIRPNIPPAERERLTSMKSHNFYSSHVPYKRRETI</sequence>
<dbReference type="AlphaFoldDB" id="A0AAN8GG36"/>
<dbReference type="InterPro" id="IPR013830">
    <property type="entry name" value="SGNH_hydro"/>
</dbReference>
<dbReference type="CDD" id="cd00229">
    <property type="entry name" value="SGNH_hydrolase"/>
    <property type="match status" value="1"/>
</dbReference>
<proteinExistence type="predicted"/>
<dbReference type="SUPFAM" id="SSF52266">
    <property type="entry name" value="SGNH hydrolase"/>
    <property type="match status" value="1"/>
</dbReference>
<name>A0AAN8GG36_PATCE</name>
<dbReference type="EMBL" id="JAZGQO010000021">
    <property type="protein sequence ID" value="KAK6166269.1"/>
    <property type="molecule type" value="Genomic_DNA"/>
</dbReference>
<evidence type="ECO:0000259" key="1">
    <source>
        <dbReference type="Pfam" id="PF13472"/>
    </source>
</evidence>
<organism evidence="2 3">
    <name type="scientific">Patella caerulea</name>
    <name type="common">Rayed Mediterranean limpet</name>
    <dbReference type="NCBI Taxonomy" id="87958"/>
    <lineage>
        <taxon>Eukaryota</taxon>
        <taxon>Metazoa</taxon>
        <taxon>Spiralia</taxon>
        <taxon>Lophotrochozoa</taxon>
        <taxon>Mollusca</taxon>
        <taxon>Gastropoda</taxon>
        <taxon>Patellogastropoda</taxon>
        <taxon>Patelloidea</taxon>
        <taxon>Patellidae</taxon>
        <taxon>Patella</taxon>
    </lineage>
</organism>
<protein>
    <recommendedName>
        <fullName evidence="1">SGNH hydrolase-type esterase domain-containing protein</fullName>
    </recommendedName>
</protein>
<reference evidence="2 3" key="1">
    <citation type="submission" date="2024-01" db="EMBL/GenBank/DDBJ databases">
        <title>The genome of the rayed Mediterranean limpet Patella caerulea (Linnaeus, 1758).</title>
        <authorList>
            <person name="Anh-Thu Weber A."/>
            <person name="Halstead-Nussloch G."/>
        </authorList>
    </citation>
    <scope>NUCLEOTIDE SEQUENCE [LARGE SCALE GENOMIC DNA]</scope>
    <source>
        <strain evidence="2">AATW-2023a</strain>
        <tissue evidence="2">Whole specimen</tissue>
    </source>
</reference>
<dbReference type="InterPro" id="IPR036514">
    <property type="entry name" value="SGNH_hydro_sf"/>
</dbReference>